<dbReference type="SUPFAM" id="SSF53474">
    <property type="entry name" value="alpha/beta-Hydrolases"/>
    <property type="match status" value="1"/>
</dbReference>
<keyword evidence="2" id="KW-1185">Reference proteome</keyword>
<dbReference type="PANTHER" id="PTHR45763:SF46">
    <property type="entry name" value="AB HYDROLASE-1 DOMAIN-CONTAINING PROTEIN"/>
    <property type="match status" value="1"/>
</dbReference>
<dbReference type="Proteomes" id="UP000054321">
    <property type="component" value="Unassembled WGS sequence"/>
</dbReference>
<dbReference type="HOGENOM" id="CLU_020336_49_0_1"/>
<reference evidence="1 2" key="1">
    <citation type="submission" date="2014-04" db="EMBL/GenBank/DDBJ databases">
        <authorList>
            <consortium name="DOE Joint Genome Institute"/>
            <person name="Kuo A."/>
            <person name="Martino E."/>
            <person name="Perotto S."/>
            <person name="Kohler A."/>
            <person name="Nagy L.G."/>
            <person name="Floudas D."/>
            <person name="Copeland A."/>
            <person name="Barry K.W."/>
            <person name="Cichocki N."/>
            <person name="Veneault-Fourrey C."/>
            <person name="LaButti K."/>
            <person name="Lindquist E.A."/>
            <person name="Lipzen A."/>
            <person name="Lundell T."/>
            <person name="Morin E."/>
            <person name="Murat C."/>
            <person name="Sun H."/>
            <person name="Tunlid A."/>
            <person name="Henrissat B."/>
            <person name="Grigoriev I.V."/>
            <person name="Hibbett D.S."/>
            <person name="Martin F."/>
            <person name="Nordberg H.P."/>
            <person name="Cantor M.N."/>
            <person name="Hua S.X."/>
        </authorList>
    </citation>
    <scope>NUCLEOTIDE SEQUENCE [LARGE SCALE GENOMIC DNA]</scope>
    <source>
        <strain evidence="1 2">Zn</strain>
    </source>
</reference>
<dbReference type="EMBL" id="KN832890">
    <property type="protein sequence ID" value="KIM94420.1"/>
    <property type="molecule type" value="Genomic_DNA"/>
</dbReference>
<dbReference type="AlphaFoldDB" id="A0A0C3GE39"/>
<protein>
    <recommendedName>
        <fullName evidence="3">AB hydrolase-1 domain-containing protein</fullName>
    </recommendedName>
</protein>
<dbReference type="Gene3D" id="3.40.50.1820">
    <property type="entry name" value="alpha/beta hydrolase"/>
    <property type="match status" value="1"/>
</dbReference>
<organism evidence="1 2">
    <name type="scientific">Oidiodendron maius (strain Zn)</name>
    <dbReference type="NCBI Taxonomy" id="913774"/>
    <lineage>
        <taxon>Eukaryota</taxon>
        <taxon>Fungi</taxon>
        <taxon>Dikarya</taxon>
        <taxon>Ascomycota</taxon>
        <taxon>Pezizomycotina</taxon>
        <taxon>Leotiomycetes</taxon>
        <taxon>Leotiomycetes incertae sedis</taxon>
        <taxon>Myxotrichaceae</taxon>
        <taxon>Oidiodendron</taxon>
    </lineage>
</organism>
<dbReference type="PANTHER" id="PTHR45763">
    <property type="entry name" value="HYDROLASE, ALPHA/BETA FOLD FAMILY PROTEIN, EXPRESSED-RELATED"/>
    <property type="match status" value="1"/>
</dbReference>
<evidence type="ECO:0000313" key="1">
    <source>
        <dbReference type="EMBL" id="KIM94420.1"/>
    </source>
</evidence>
<evidence type="ECO:0000313" key="2">
    <source>
        <dbReference type="Proteomes" id="UP000054321"/>
    </source>
</evidence>
<dbReference type="InterPro" id="IPR029058">
    <property type="entry name" value="AB_hydrolase_fold"/>
</dbReference>
<accession>A0A0C3GE39</accession>
<reference evidence="2" key="2">
    <citation type="submission" date="2015-01" db="EMBL/GenBank/DDBJ databases">
        <title>Evolutionary Origins and Diversification of the Mycorrhizal Mutualists.</title>
        <authorList>
            <consortium name="DOE Joint Genome Institute"/>
            <consortium name="Mycorrhizal Genomics Consortium"/>
            <person name="Kohler A."/>
            <person name="Kuo A."/>
            <person name="Nagy L.G."/>
            <person name="Floudas D."/>
            <person name="Copeland A."/>
            <person name="Barry K.W."/>
            <person name="Cichocki N."/>
            <person name="Veneault-Fourrey C."/>
            <person name="LaButti K."/>
            <person name="Lindquist E.A."/>
            <person name="Lipzen A."/>
            <person name="Lundell T."/>
            <person name="Morin E."/>
            <person name="Murat C."/>
            <person name="Riley R."/>
            <person name="Ohm R."/>
            <person name="Sun H."/>
            <person name="Tunlid A."/>
            <person name="Henrissat B."/>
            <person name="Grigoriev I.V."/>
            <person name="Hibbett D.S."/>
            <person name="Martin F."/>
        </authorList>
    </citation>
    <scope>NUCLEOTIDE SEQUENCE [LARGE SCALE GENOMIC DNA]</scope>
    <source>
        <strain evidence="2">Zn</strain>
    </source>
</reference>
<name>A0A0C3GE39_OIDMZ</name>
<dbReference type="OrthoDB" id="294702at2759"/>
<evidence type="ECO:0008006" key="3">
    <source>
        <dbReference type="Google" id="ProtNLM"/>
    </source>
</evidence>
<sequence>MARPISRKIVDTAFRSAFKRSVTASCTARSPVSVDPQSGPYLSATSAPSLRHTPEYYSTAATLESVRPEYLRYPLPDDCKVLKLSDGRHLSYAQYGSKAPDAHPFIFIHGIPDTRLDACLFPSDQAIAERLNIRWIGIDRPGIGLSTFDPNRTVLGWVDDLKCLIHHLKLNRYRIFSVSGGTGYALACAKLLPRDQLRAVGIGFGVGPLEAGLEGTSLLNRIGFWIWEKHPWFFERIFDRYVVPKVQERSPEKTEEMIRKQIKYMPKKERQALGNEEAIQGLVKITKEIYRQGSSKGYVEDSKLSTRHWGFDLKEVNYPGIRLWYGRQDVNTPPEMGHFMAARLPNAVLKVYEGKNHFTIWDHIEEMLTEMLQDG</sequence>
<dbReference type="InParanoid" id="A0A0C3GE39"/>
<gene>
    <name evidence="1" type="ORF">OIDMADRAFT_136295</name>
</gene>
<dbReference type="STRING" id="913774.A0A0C3GE39"/>
<proteinExistence type="predicted"/>